<organism evidence="1 2">
    <name type="scientific">Candidatus Protochlamydia naegleriophila</name>
    <dbReference type="NCBI Taxonomy" id="389348"/>
    <lineage>
        <taxon>Bacteria</taxon>
        <taxon>Pseudomonadati</taxon>
        <taxon>Chlamydiota</taxon>
        <taxon>Chlamydiia</taxon>
        <taxon>Parachlamydiales</taxon>
        <taxon>Parachlamydiaceae</taxon>
        <taxon>Candidatus Protochlamydia</taxon>
    </lineage>
</organism>
<accession>A0A0U5EPL4</accession>
<dbReference type="Proteomes" id="UP000069902">
    <property type="component" value="Chromosome cPNK"/>
</dbReference>
<keyword evidence="2" id="KW-1185">Reference proteome</keyword>
<dbReference type="InParanoid" id="A0A0U5EPL4"/>
<dbReference type="EMBL" id="LN879502">
    <property type="protein sequence ID" value="CUI15825.1"/>
    <property type="molecule type" value="Genomic_DNA"/>
</dbReference>
<protein>
    <submittedName>
        <fullName evidence="1">Uncharacterized protein</fullName>
    </submittedName>
</protein>
<dbReference type="KEGG" id="pnl:PNK_0187"/>
<gene>
    <name evidence="1" type="ORF">PNK_0187</name>
</gene>
<evidence type="ECO:0000313" key="1">
    <source>
        <dbReference type="EMBL" id="CUI15825.1"/>
    </source>
</evidence>
<name>A0A0U5EPL4_9BACT</name>
<proteinExistence type="predicted"/>
<evidence type="ECO:0000313" key="2">
    <source>
        <dbReference type="Proteomes" id="UP000069902"/>
    </source>
</evidence>
<reference evidence="2" key="1">
    <citation type="submission" date="2015-09" db="EMBL/GenBank/DDBJ databases">
        <authorList>
            <person name="Bertelli C."/>
        </authorList>
    </citation>
    <scope>NUCLEOTIDE SEQUENCE [LARGE SCALE GENOMIC DNA]</scope>
    <source>
        <strain evidence="2">KNic</strain>
    </source>
</reference>
<dbReference type="RefSeq" id="WP_059059733.1">
    <property type="nucleotide sequence ID" value="NZ_LN879502.1"/>
</dbReference>
<dbReference type="PATRIC" id="fig|389348.3.peg.216"/>
<dbReference type="AlphaFoldDB" id="A0A0U5EPL4"/>
<sequence length="484" mass="55525">MISPAFIPSSIRHLSDEDFNTQLFLTLFSKTKRALTINCDLIQKIFSFLPPSGLCTANLINKTCYVVYHTPHLKAFEWIFFSSVIRQKELRHPFPLIQYGDGSSSLPPALSTVGPHVLIMDRYVKHNYWKQLIELLSSGKELTYADILDQFRLAADQGHEPAIKHFIDLYLQNCLEYEEVDEKNHNEFLDVIHRYADRGSESAITFLVGHFIENTENGDSSTQENRLKLIKKYANRGSEAAIKGVLDVFCKGAFGINANDEKTQKTCLNMAQNYVEKFQSEAAIEFILKAYKESLLGFNWKDYQVQKQCMQFAKKYAALKSETAIAFTLDMQAERFKLLQTKEAQQEALLLADYYARKFRSEEAINFLLQAHNSNRLGLASSVERRKKRDALAQEYADAGSEAAIKFILRSKSIVKRYENAKKYAALKSEKAIKYMLKATCNRVFLLSSDEPIAHRWKLAIKYLKQGSLAALKMMIHAYQIEFD</sequence>